<evidence type="ECO:0000256" key="5">
    <source>
        <dbReference type="SAM" id="SignalP"/>
    </source>
</evidence>
<keyword evidence="7" id="KW-0675">Receptor</keyword>
<evidence type="ECO:0000313" key="7">
    <source>
        <dbReference type="EMBL" id="QEE28452.1"/>
    </source>
</evidence>
<keyword evidence="5" id="KW-0732">Signal</keyword>
<dbReference type="RefSeq" id="WP_147647642.1">
    <property type="nucleotide sequence ID" value="NZ_CP042806.1"/>
</dbReference>
<evidence type="ECO:0000313" key="8">
    <source>
        <dbReference type="Proteomes" id="UP000321820"/>
    </source>
</evidence>
<organism evidence="7 8">
    <name type="scientific">Terriglobus albidus</name>
    <dbReference type="NCBI Taxonomy" id="1592106"/>
    <lineage>
        <taxon>Bacteria</taxon>
        <taxon>Pseudomonadati</taxon>
        <taxon>Acidobacteriota</taxon>
        <taxon>Terriglobia</taxon>
        <taxon>Terriglobales</taxon>
        <taxon>Acidobacteriaceae</taxon>
        <taxon>Terriglobus</taxon>
    </lineage>
</organism>
<dbReference type="SUPFAM" id="SSF49464">
    <property type="entry name" value="Carboxypeptidase regulatory domain-like"/>
    <property type="match status" value="1"/>
</dbReference>
<dbReference type="EMBL" id="CP042806">
    <property type="protein sequence ID" value="QEE28452.1"/>
    <property type="molecule type" value="Genomic_DNA"/>
</dbReference>
<feature type="signal peptide" evidence="5">
    <location>
        <begin position="1"/>
        <end position="22"/>
    </location>
</feature>
<evidence type="ECO:0000256" key="3">
    <source>
        <dbReference type="ARBA" id="ARBA00023237"/>
    </source>
</evidence>
<keyword evidence="2" id="KW-0472">Membrane</keyword>
<reference evidence="7 8" key="1">
    <citation type="submission" date="2019-08" db="EMBL/GenBank/DDBJ databases">
        <title>Complete genome sequence of Terriglobus albidus strain ORNL.</title>
        <authorList>
            <person name="Podar M."/>
        </authorList>
    </citation>
    <scope>NUCLEOTIDE SEQUENCE [LARGE SCALE GENOMIC DNA]</scope>
    <source>
        <strain evidence="7 8">ORNL</strain>
    </source>
</reference>
<feature type="chain" id="PRO_5023060460" evidence="5">
    <location>
        <begin position="23"/>
        <end position="1261"/>
    </location>
</feature>
<dbReference type="InterPro" id="IPR057601">
    <property type="entry name" value="Oar-like_b-barrel"/>
</dbReference>
<keyword evidence="8" id="KW-1185">Reference proteome</keyword>
<evidence type="ECO:0000259" key="6">
    <source>
        <dbReference type="Pfam" id="PF25183"/>
    </source>
</evidence>
<feature type="region of interest" description="Disordered" evidence="4">
    <location>
        <begin position="164"/>
        <end position="187"/>
    </location>
</feature>
<feature type="domain" description="TonB-dependent transporter Oar-like beta-barrel" evidence="6">
    <location>
        <begin position="240"/>
        <end position="1254"/>
    </location>
</feature>
<proteinExistence type="predicted"/>
<protein>
    <submittedName>
        <fullName evidence="7">TonB-dependent receptor</fullName>
    </submittedName>
</protein>
<gene>
    <name evidence="7" type="ORF">FTW19_10845</name>
</gene>
<dbReference type="Proteomes" id="UP000321820">
    <property type="component" value="Chromosome"/>
</dbReference>
<evidence type="ECO:0000256" key="4">
    <source>
        <dbReference type="SAM" id="MobiDB-lite"/>
    </source>
</evidence>
<dbReference type="InterPro" id="IPR008969">
    <property type="entry name" value="CarboxyPept-like_regulatory"/>
</dbReference>
<dbReference type="OrthoDB" id="97893at2"/>
<comment type="subcellular location">
    <subcellularLocation>
        <location evidence="1">Cell outer membrane</location>
    </subcellularLocation>
</comment>
<name>A0A5B9E893_9BACT</name>
<evidence type="ECO:0000256" key="2">
    <source>
        <dbReference type="ARBA" id="ARBA00023136"/>
    </source>
</evidence>
<evidence type="ECO:0000256" key="1">
    <source>
        <dbReference type="ARBA" id="ARBA00004442"/>
    </source>
</evidence>
<keyword evidence="3" id="KW-0998">Cell outer membrane</keyword>
<dbReference type="Gene3D" id="2.60.40.1120">
    <property type="entry name" value="Carboxypeptidase-like, regulatory domain"/>
    <property type="match status" value="1"/>
</dbReference>
<dbReference type="GO" id="GO:0009279">
    <property type="term" value="C:cell outer membrane"/>
    <property type="evidence" value="ECO:0007669"/>
    <property type="project" value="UniProtKB-SubCell"/>
</dbReference>
<dbReference type="AlphaFoldDB" id="A0A5B9E893"/>
<sequence>MRPSKFWLAVVYLCLLSTLSWSQGATTQLRGTVVDPTGATVKGAAVHLVNQANSLAFDTVSGDAGEYTFLQIPPGDYQITFSAAGFGRQVITTKLLVAQPATVNATLTVSSDSVTIEVASTSQVINTIDATIGNSIAAETITALPSEGRHVEALMSLQPGVSYISDQSNSTESRNGTVSGARSDQTNLTLDGVDNNDQIFPAAFSGALRTPIDSVAEFRVVTSNANADTGRSSGGQANVVTKSGSNSLHGTLYEYNRNSFGQANEWLVKQAQLGSGEPNRPGKLIRNTYGASLGGPLKKNKLFYFGNYEGQRTNEGVPVIRTVPSMSLRAGQLKYEDVNGGVTTLSSGQIAGMDSCTSTCPWGMGPNPNVVSTFALYPAPNSNTSSDAYNLGTLTFSSPQPIILNTYVARIDFNLNDHNQIFARGTMMNDRTSSLQYYPGKPVGNSTNNSKGLAIGYTWTPLPSVVNNVRFGFTRQSYATIGIGQGAYAKLRNIDLPESNSRSTKTNVPVFNVIDDYSYAKGRNTIQFGANWRHFNYNNLTDTNSWDDSLANASYLTGSSISNTGGPLDPGAYGYAAVSDDFSTNYDYAATALMGLMSQTTNRYNYKVSADGKTGTALGQGAPVGRDYRTNEFEWYIQDTFKPIPNLTITAGLRHTILQTPYEANGQQVQPTIDLHQWFVNRGAGALTGQSIQPDFGFAASGKAHNGKPFYPMSWKNFAPRFSLAYSPATEEGTWIHKLLGGAGKSAIRAGFGMYYDHFGQGIVSNFSRYGSFSLSTALTNPASQFGVSDSPRYAGLHSIPAGINPVPASTFSYPQGLAPGSFAITYGLDDHLKAPYSEVVDFSLQRELKAGFTVEAAYVGRFGRHMLQQMDLAQPLNLVDPKSGMDYYTAATQLAQYSDQGRVAVPTIAYWENMFPDAKGVGAYGDGVAGASATQNIYNDFFTDDGGTNSASNLYFGPLQSRGNETNMLYFFDLACYPGCGNSATPRFWPTQYSSLYAWSSVGSASYNAAQFTLRHPMSHGIAVDFSYTISRSIDMGSDTESNASSGEFNYGVIYDAFNPSKNRSVSDFDATHIMNADWVLALPYGRGRKFGNQISRPLDLAFGGWQLTGITRYSSGLPFTIYDGKGWTTNWEWESGMVQTGPIKMRKHIDKNGNVQAFDDPLSALSNMRLPYPGEAGERNKFRGDGFWGMDAGLHKTFAIKESSRFELAWETFNVTNSARFDPHSISNESTDGSQTGVYGATYSAQQARRMQFSGRFSF</sequence>
<dbReference type="SUPFAM" id="SSF56935">
    <property type="entry name" value="Porins"/>
    <property type="match status" value="1"/>
</dbReference>
<dbReference type="KEGG" id="talb:FTW19_10845"/>
<dbReference type="Pfam" id="PF25183">
    <property type="entry name" value="OMP_b-brl_4"/>
    <property type="match status" value="1"/>
</dbReference>
<accession>A0A5B9E893</accession>
<dbReference type="Gene3D" id="2.40.170.20">
    <property type="entry name" value="TonB-dependent receptor, beta-barrel domain"/>
    <property type="match status" value="1"/>
</dbReference>
<dbReference type="InterPro" id="IPR036942">
    <property type="entry name" value="Beta-barrel_TonB_sf"/>
</dbReference>
<dbReference type="Pfam" id="PF13620">
    <property type="entry name" value="CarboxypepD_reg"/>
    <property type="match status" value="1"/>
</dbReference>